<dbReference type="GeneID" id="5019850"/>
<accession>A0C7A1</accession>
<name>A0C7A1_PARTE</name>
<dbReference type="EMBL" id="CT868046">
    <property type="protein sequence ID" value="CAK66668.1"/>
    <property type="molecule type" value="Genomic_DNA"/>
</dbReference>
<dbReference type="OrthoDB" id="322170at2759"/>
<dbReference type="RefSeq" id="XP_001434065.1">
    <property type="nucleotide sequence ID" value="XM_001434028.1"/>
</dbReference>
<proteinExistence type="predicted"/>
<dbReference type="KEGG" id="ptm:GSPATT00035798001"/>
<protein>
    <recommendedName>
        <fullName evidence="3">Ricin B lectin domain-containing protein</fullName>
    </recommendedName>
</protein>
<gene>
    <name evidence="1" type="ORF">GSPATT00035798001</name>
</gene>
<sequence>MKVKRNNWKIHSIGYKLGKSEKIGGGQYDDKGNQIGMWVEQRNEFNQFKYSQYNSWNQSTFKGVYNNQGVKQGRWDIFWNWNGENTKMYLQYDQNKIIAVEACMMIVDVKQEIGQKKKMGFICNYIVNLINKLQQIPIIWRIYQWIQIGYMGREQIAMKNDILNQNKHYPNNKILNFQIMCCHPHYYNQIWHVENIFISNLQLFQPQLIFEESTILLYANKTFLNFDFIKSSIFSFKLSRENKKLKKNDM</sequence>
<keyword evidence="2" id="KW-1185">Reference proteome</keyword>
<reference evidence="1 2" key="1">
    <citation type="journal article" date="2006" name="Nature">
        <title>Global trends of whole-genome duplications revealed by the ciliate Paramecium tetraurelia.</title>
        <authorList>
            <consortium name="Genoscope"/>
            <person name="Aury J.-M."/>
            <person name="Jaillon O."/>
            <person name="Duret L."/>
            <person name="Noel B."/>
            <person name="Jubin C."/>
            <person name="Porcel B.M."/>
            <person name="Segurens B."/>
            <person name="Daubin V."/>
            <person name="Anthouard V."/>
            <person name="Aiach N."/>
            <person name="Arnaiz O."/>
            <person name="Billaut A."/>
            <person name="Beisson J."/>
            <person name="Blanc I."/>
            <person name="Bouhouche K."/>
            <person name="Camara F."/>
            <person name="Duharcourt S."/>
            <person name="Guigo R."/>
            <person name="Gogendeau D."/>
            <person name="Katinka M."/>
            <person name="Keller A.-M."/>
            <person name="Kissmehl R."/>
            <person name="Klotz C."/>
            <person name="Koll F."/>
            <person name="Le Moue A."/>
            <person name="Lepere C."/>
            <person name="Malinsky S."/>
            <person name="Nowacki M."/>
            <person name="Nowak J.K."/>
            <person name="Plattner H."/>
            <person name="Poulain J."/>
            <person name="Ruiz F."/>
            <person name="Serrano V."/>
            <person name="Zagulski M."/>
            <person name="Dessen P."/>
            <person name="Betermier M."/>
            <person name="Weissenbach J."/>
            <person name="Scarpelli C."/>
            <person name="Schachter V."/>
            <person name="Sperling L."/>
            <person name="Meyer E."/>
            <person name="Cohen J."/>
            <person name="Wincker P."/>
        </authorList>
    </citation>
    <scope>NUCLEOTIDE SEQUENCE [LARGE SCALE GENOMIC DNA]</scope>
    <source>
        <strain evidence="1 2">Stock d4-2</strain>
    </source>
</reference>
<evidence type="ECO:0000313" key="1">
    <source>
        <dbReference type="EMBL" id="CAK66668.1"/>
    </source>
</evidence>
<organism evidence="1 2">
    <name type="scientific">Paramecium tetraurelia</name>
    <dbReference type="NCBI Taxonomy" id="5888"/>
    <lineage>
        <taxon>Eukaryota</taxon>
        <taxon>Sar</taxon>
        <taxon>Alveolata</taxon>
        <taxon>Ciliophora</taxon>
        <taxon>Intramacronucleata</taxon>
        <taxon>Oligohymenophorea</taxon>
        <taxon>Peniculida</taxon>
        <taxon>Parameciidae</taxon>
        <taxon>Paramecium</taxon>
    </lineage>
</organism>
<evidence type="ECO:0008006" key="3">
    <source>
        <dbReference type="Google" id="ProtNLM"/>
    </source>
</evidence>
<dbReference type="InParanoid" id="A0C7A1"/>
<evidence type="ECO:0000313" key="2">
    <source>
        <dbReference type="Proteomes" id="UP000000600"/>
    </source>
</evidence>
<dbReference type="AlphaFoldDB" id="A0C7A1"/>
<dbReference type="Proteomes" id="UP000000600">
    <property type="component" value="Unassembled WGS sequence"/>
</dbReference>
<dbReference type="HOGENOM" id="CLU_1113145_0_0_1"/>